<sequence>MLQRTSSVDRIKVDGFAFSSIFQIGDSTIINGLNRALAVQRERELFFGREGNFRNYPIYSIPIPLPQLTEPLTFQSHPLNPIIKVNNIQVIAFSSSSVLHVGNSKHINMEARIKHIRQLLPKTDQAPD</sequence>
<dbReference type="Pfam" id="PF10970">
    <property type="entry name" value="GerPE"/>
    <property type="match status" value="1"/>
</dbReference>
<name>A0ABU5IT21_9BACI</name>
<protein>
    <submittedName>
        <fullName evidence="1">Spore germination protein GerPE</fullName>
    </submittedName>
</protein>
<dbReference type="EMBL" id="JAXOFX010000001">
    <property type="protein sequence ID" value="MDZ5470271.1"/>
    <property type="molecule type" value="Genomic_DNA"/>
</dbReference>
<dbReference type="Proteomes" id="UP001290455">
    <property type="component" value="Unassembled WGS sequence"/>
</dbReference>
<comment type="caution">
    <text evidence="1">The sequence shown here is derived from an EMBL/GenBank/DDBJ whole genome shotgun (WGS) entry which is preliminary data.</text>
</comment>
<dbReference type="RefSeq" id="WP_322444579.1">
    <property type="nucleotide sequence ID" value="NZ_JAXOFX010000001.1"/>
</dbReference>
<keyword evidence="2" id="KW-1185">Reference proteome</keyword>
<gene>
    <name evidence="1" type="ORF">SM124_00785</name>
</gene>
<proteinExistence type="predicted"/>
<evidence type="ECO:0000313" key="1">
    <source>
        <dbReference type="EMBL" id="MDZ5470271.1"/>
    </source>
</evidence>
<reference evidence="1 2" key="1">
    <citation type="submission" date="2023-11" db="EMBL/GenBank/DDBJ databases">
        <title>Bacillus jintuensis, isolated from a mudflat on the Beibu Gulf coast.</title>
        <authorList>
            <person name="Li M."/>
        </authorList>
    </citation>
    <scope>NUCLEOTIDE SEQUENCE [LARGE SCALE GENOMIC DNA]</scope>
    <source>
        <strain evidence="1 2">31A1R</strain>
    </source>
</reference>
<evidence type="ECO:0000313" key="2">
    <source>
        <dbReference type="Proteomes" id="UP001290455"/>
    </source>
</evidence>
<organism evidence="1 2">
    <name type="scientific">Robertmurraya mangrovi</name>
    <dbReference type="NCBI Taxonomy" id="3098077"/>
    <lineage>
        <taxon>Bacteria</taxon>
        <taxon>Bacillati</taxon>
        <taxon>Bacillota</taxon>
        <taxon>Bacilli</taxon>
        <taxon>Bacillales</taxon>
        <taxon>Bacillaceae</taxon>
        <taxon>Robertmurraya</taxon>
    </lineage>
</organism>
<dbReference type="InterPro" id="IPR024496">
    <property type="entry name" value="Spore_germ_GerPE"/>
</dbReference>
<accession>A0ABU5IT21</accession>